<dbReference type="EMBL" id="CP042374">
    <property type="protein sequence ID" value="QEA32934.1"/>
    <property type="molecule type" value="Genomic_DNA"/>
</dbReference>
<evidence type="ECO:0008006" key="4">
    <source>
        <dbReference type="Google" id="ProtNLM"/>
    </source>
</evidence>
<gene>
    <name evidence="2" type="ORF">FGL89_01655</name>
</gene>
<accession>A0AAE6IHY4</accession>
<evidence type="ECO:0000313" key="3">
    <source>
        <dbReference type="Proteomes" id="UP000321332"/>
    </source>
</evidence>
<evidence type="ECO:0000313" key="2">
    <source>
        <dbReference type="EMBL" id="QEA32934.1"/>
    </source>
</evidence>
<keyword evidence="1" id="KW-0812">Transmembrane</keyword>
<proteinExistence type="predicted"/>
<feature type="transmembrane region" description="Helical" evidence="1">
    <location>
        <begin position="42"/>
        <end position="60"/>
    </location>
</feature>
<sequence>MIPKRGFFQPVDSTGQIGWLWWLIFLMAGIIFWSEIGFKIQIIPIAYIVVMLVLAIVIILRRRIYVAGAQLFLGRVFGAEYEKISLLQIDNWQLNGHTLSFTRAGRLRKYWLSANIAQQIKEYMNTHGGKNNN</sequence>
<protein>
    <recommendedName>
        <fullName evidence="4">Pore-forming protein</fullName>
    </recommendedName>
</protein>
<feature type="transmembrane region" description="Helical" evidence="1">
    <location>
        <begin position="20"/>
        <end position="36"/>
    </location>
</feature>
<dbReference type="InterPro" id="IPR020215">
    <property type="entry name" value="EbsA-like"/>
</dbReference>
<name>A0AAE6IHY4_LEUCA</name>
<dbReference type="AlphaFoldDB" id="A0AAE6IHY4"/>
<reference evidence="2 3" key="1">
    <citation type="submission" date="2019-06" db="EMBL/GenBank/DDBJ databases">
        <title>Genome analyses of bacteria isolated from kimchi.</title>
        <authorList>
            <person name="Lee S."/>
            <person name="Ahn S."/>
            <person name="Roh S."/>
        </authorList>
    </citation>
    <scope>NUCLEOTIDE SEQUENCE [LARGE SCALE GENOMIC DNA]</scope>
    <source>
        <strain evidence="2 3">CBA3620</strain>
    </source>
</reference>
<organism evidence="2 3">
    <name type="scientific">Leuconostoc carnosum</name>
    <dbReference type="NCBI Taxonomy" id="1252"/>
    <lineage>
        <taxon>Bacteria</taxon>
        <taxon>Bacillati</taxon>
        <taxon>Bacillota</taxon>
        <taxon>Bacilli</taxon>
        <taxon>Lactobacillales</taxon>
        <taxon>Lactobacillaceae</taxon>
        <taxon>Leuconostoc</taxon>
    </lineage>
</organism>
<dbReference type="Proteomes" id="UP000321332">
    <property type="component" value="Chromosome"/>
</dbReference>
<keyword evidence="1" id="KW-1133">Transmembrane helix</keyword>
<dbReference type="RefSeq" id="WP_135197293.1">
    <property type="nucleotide sequence ID" value="NZ_BPKR01000003.1"/>
</dbReference>
<dbReference type="GeneID" id="61186429"/>
<evidence type="ECO:0000256" key="1">
    <source>
        <dbReference type="SAM" id="Phobius"/>
    </source>
</evidence>
<keyword evidence="1" id="KW-0472">Membrane</keyword>
<dbReference type="Pfam" id="PF17255">
    <property type="entry name" value="EbsA"/>
    <property type="match status" value="1"/>
</dbReference>